<gene>
    <name evidence="2" type="ORF">FA13DRAFT_153307</name>
</gene>
<dbReference type="EMBL" id="QPFP01000012">
    <property type="protein sequence ID" value="TEB33425.1"/>
    <property type="molecule type" value="Genomic_DNA"/>
</dbReference>
<name>A0A4Y7TGX2_COPMI</name>
<evidence type="ECO:0000313" key="2">
    <source>
        <dbReference type="EMBL" id="TEB33425.1"/>
    </source>
</evidence>
<keyword evidence="3" id="KW-1185">Reference proteome</keyword>
<sequence>MSIDSVTPEEPKQGRPSAPTTCRCGATTPSTFSSVSLQRDIKLSPVRHTNSPGSQCAGLLKRKLVPSGIANISDDEDGTREDPLITALKARIAALQEKDKIMAGRMATQDEIANAQGEIANILAQERGLKPLALQPGRDKKRVKTEVLDD</sequence>
<comment type="caution">
    <text evidence="2">The sequence shown here is derived from an EMBL/GenBank/DDBJ whole genome shotgun (WGS) entry which is preliminary data.</text>
</comment>
<accession>A0A4Y7TGX2</accession>
<proteinExistence type="predicted"/>
<organism evidence="2 3">
    <name type="scientific">Coprinellus micaceus</name>
    <name type="common">Glistening ink-cap mushroom</name>
    <name type="synonym">Coprinus micaceus</name>
    <dbReference type="NCBI Taxonomy" id="71717"/>
    <lineage>
        <taxon>Eukaryota</taxon>
        <taxon>Fungi</taxon>
        <taxon>Dikarya</taxon>
        <taxon>Basidiomycota</taxon>
        <taxon>Agaricomycotina</taxon>
        <taxon>Agaricomycetes</taxon>
        <taxon>Agaricomycetidae</taxon>
        <taxon>Agaricales</taxon>
        <taxon>Agaricineae</taxon>
        <taxon>Psathyrellaceae</taxon>
        <taxon>Coprinellus</taxon>
    </lineage>
</organism>
<evidence type="ECO:0000313" key="3">
    <source>
        <dbReference type="Proteomes" id="UP000298030"/>
    </source>
</evidence>
<feature type="region of interest" description="Disordered" evidence="1">
    <location>
        <begin position="1"/>
        <end position="29"/>
    </location>
</feature>
<evidence type="ECO:0000256" key="1">
    <source>
        <dbReference type="SAM" id="MobiDB-lite"/>
    </source>
</evidence>
<protein>
    <submittedName>
        <fullName evidence="2">Uncharacterized protein</fullName>
    </submittedName>
</protein>
<dbReference type="AlphaFoldDB" id="A0A4Y7TGX2"/>
<reference evidence="2 3" key="1">
    <citation type="journal article" date="2019" name="Nat. Ecol. Evol.">
        <title>Megaphylogeny resolves global patterns of mushroom evolution.</title>
        <authorList>
            <person name="Varga T."/>
            <person name="Krizsan K."/>
            <person name="Foldi C."/>
            <person name="Dima B."/>
            <person name="Sanchez-Garcia M."/>
            <person name="Sanchez-Ramirez S."/>
            <person name="Szollosi G.J."/>
            <person name="Szarkandi J.G."/>
            <person name="Papp V."/>
            <person name="Albert L."/>
            <person name="Andreopoulos W."/>
            <person name="Angelini C."/>
            <person name="Antonin V."/>
            <person name="Barry K.W."/>
            <person name="Bougher N.L."/>
            <person name="Buchanan P."/>
            <person name="Buyck B."/>
            <person name="Bense V."/>
            <person name="Catcheside P."/>
            <person name="Chovatia M."/>
            <person name="Cooper J."/>
            <person name="Damon W."/>
            <person name="Desjardin D."/>
            <person name="Finy P."/>
            <person name="Geml J."/>
            <person name="Haridas S."/>
            <person name="Hughes K."/>
            <person name="Justo A."/>
            <person name="Karasinski D."/>
            <person name="Kautmanova I."/>
            <person name="Kiss B."/>
            <person name="Kocsube S."/>
            <person name="Kotiranta H."/>
            <person name="LaButti K.M."/>
            <person name="Lechner B.E."/>
            <person name="Liimatainen K."/>
            <person name="Lipzen A."/>
            <person name="Lukacs Z."/>
            <person name="Mihaltcheva S."/>
            <person name="Morgado L.N."/>
            <person name="Niskanen T."/>
            <person name="Noordeloos M.E."/>
            <person name="Ohm R.A."/>
            <person name="Ortiz-Santana B."/>
            <person name="Ovrebo C."/>
            <person name="Racz N."/>
            <person name="Riley R."/>
            <person name="Savchenko A."/>
            <person name="Shiryaev A."/>
            <person name="Soop K."/>
            <person name="Spirin V."/>
            <person name="Szebenyi C."/>
            <person name="Tomsovsky M."/>
            <person name="Tulloss R.E."/>
            <person name="Uehling J."/>
            <person name="Grigoriev I.V."/>
            <person name="Vagvolgyi C."/>
            <person name="Papp T."/>
            <person name="Martin F.M."/>
            <person name="Miettinen O."/>
            <person name="Hibbett D.S."/>
            <person name="Nagy L.G."/>
        </authorList>
    </citation>
    <scope>NUCLEOTIDE SEQUENCE [LARGE SCALE GENOMIC DNA]</scope>
    <source>
        <strain evidence="2 3">FP101781</strain>
    </source>
</reference>
<dbReference type="Proteomes" id="UP000298030">
    <property type="component" value="Unassembled WGS sequence"/>
</dbReference>